<evidence type="ECO:0000256" key="8">
    <source>
        <dbReference type="ARBA" id="ARBA00022927"/>
    </source>
</evidence>
<feature type="domain" description="Transcription factor Iwr1" evidence="11">
    <location>
        <begin position="215"/>
        <end position="278"/>
    </location>
</feature>
<keyword evidence="9" id="KW-0539">Nucleus</keyword>
<evidence type="ECO:0000256" key="2">
    <source>
        <dbReference type="ARBA" id="ARBA00004123"/>
    </source>
</evidence>
<gene>
    <name evidence="12" type="primary">Slc7a6os</name>
    <name evidence="12" type="ORF">ARAGUA_R03521</name>
</gene>
<dbReference type="InterPro" id="IPR040218">
    <property type="entry name" value="SLC7A6OS"/>
</dbReference>
<dbReference type="EMBL" id="VXBL01000837">
    <property type="protein sequence ID" value="NXO47972.1"/>
    <property type="molecule type" value="Genomic_DNA"/>
</dbReference>
<evidence type="ECO:0000256" key="4">
    <source>
        <dbReference type="ARBA" id="ARBA00010218"/>
    </source>
</evidence>
<sequence>MERAAVLRVKRKRGGTEPAEALLLACKRLRTECGGAQPVERSLFKLVATVSSKNEPVQKYVQGAITQDKAAQSLRPSLGSTQRIIQELRSYKQVKRKENRYRVIASHRPNCTETVAPGINGRASIDGDRSDSEAIEDASQKESSAVEKSSDCCGKFQLFDIEQEEEEVEDSSVTAANLQQTTDPDVILCNAVEMIRERLNVSEDGKKVEHCEKEDDYVYDIYYMETSAPGWIQNILYVQPYREEYELVDDDHVPGEIYEDEDDENDENNWRNDYPDEDEFLPEEDGDGEKDSEESFSDEDQCYRRRTWNKYRQEVLQEFGYDEIQDLDSD</sequence>
<feature type="compositionally biased region" description="Acidic residues" evidence="10">
    <location>
        <begin position="275"/>
        <end position="300"/>
    </location>
</feature>
<comment type="function">
    <text evidence="1">Directs RNA polymerase II nuclear import.</text>
</comment>
<evidence type="ECO:0000256" key="9">
    <source>
        <dbReference type="ARBA" id="ARBA00023242"/>
    </source>
</evidence>
<feature type="region of interest" description="Disordered" evidence="10">
    <location>
        <begin position="116"/>
        <end position="146"/>
    </location>
</feature>
<evidence type="ECO:0000256" key="6">
    <source>
        <dbReference type="ARBA" id="ARBA00022448"/>
    </source>
</evidence>
<dbReference type="Proteomes" id="UP000567570">
    <property type="component" value="Unassembled WGS sequence"/>
</dbReference>
<dbReference type="AlphaFoldDB" id="A0A7L1SFG2"/>
<evidence type="ECO:0000313" key="12">
    <source>
        <dbReference type="EMBL" id="NXO47972.1"/>
    </source>
</evidence>
<feature type="compositionally biased region" description="Basic and acidic residues" evidence="10">
    <location>
        <begin position="125"/>
        <end position="146"/>
    </location>
</feature>
<reference evidence="12 13" key="1">
    <citation type="submission" date="2019-09" db="EMBL/GenBank/DDBJ databases">
        <title>Bird 10,000 Genomes (B10K) Project - Family phase.</title>
        <authorList>
            <person name="Zhang G."/>
        </authorList>
    </citation>
    <scope>NUCLEOTIDE SEQUENCE [LARGE SCALE GENOMIC DNA]</scope>
    <source>
        <strain evidence="12">B10K-DU-002-11</strain>
        <tissue evidence="12">Muscle</tissue>
    </source>
</reference>
<dbReference type="Pfam" id="PF08574">
    <property type="entry name" value="Iwr1"/>
    <property type="match status" value="1"/>
</dbReference>
<evidence type="ECO:0000256" key="7">
    <source>
        <dbReference type="ARBA" id="ARBA00022490"/>
    </source>
</evidence>
<dbReference type="PANTHER" id="PTHR31196">
    <property type="entry name" value="RNA POLYMERASE II NUCLEAR LOCALIZATION PROTEIN SLC7A6OS-RELATED"/>
    <property type="match status" value="1"/>
</dbReference>
<evidence type="ECO:0000256" key="10">
    <source>
        <dbReference type="SAM" id="MobiDB-lite"/>
    </source>
</evidence>
<protein>
    <recommendedName>
        <fullName evidence="5">Probable RNA polymerase II nuclear localization protein SLC7A6OS</fullName>
    </recommendedName>
</protein>
<organism evidence="12 13">
    <name type="scientific">Aramus guarauna</name>
    <name type="common">Limpkin</name>
    <name type="synonym">Scolopax guarauna</name>
    <dbReference type="NCBI Taxonomy" id="54356"/>
    <lineage>
        <taxon>Eukaryota</taxon>
        <taxon>Metazoa</taxon>
        <taxon>Chordata</taxon>
        <taxon>Craniata</taxon>
        <taxon>Vertebrata</taxon>
        <taxon>Euteleostomi</taxon>
        <taxon>Archelosauria</taxon>
        <taxon>Archosauria</taxon>
        <taxon>Dinosauria</taxon>
        <taxon>Saurischia</taxon>
        <taxon>Theropoda</taxon>
        <taxon>Coelurosauria</taxon>
        <taxon>Aves</taxon>
        <taxon>Neognathae</taxon>
        <taxon>Neoaves</taxon>
        <taxon>Gruiformes</taxon>
        <taxon>Aramidae</taxon>
        <taxon>Aramus</taxon>
    </lineage>
</organism>
<evidence type="ECO:0000256" key="5">
    <source>
        <dbReference type="ARBA" id="ARBA00017036"/>
    </source>
</evidence>
<evidence type="ECO:0000256" key="1">
    <source>
        <dbReference type="ARBA" id="ARBA00003202"/>
    </source>
</evidence>
<dbReference type="InterPro" id="IPR013883">
    <property type="entry name" value="TF_Iwr1_dom"/>
</dbReference>
<keyword evidence="6" id="KW-0813">Transport</keyword>
<dbReference type="GO" id="GO:0005634">
    <property type="term" value="C:nucleus"/>
    <property type="evidence" value="ECO:0007669"/>
    <property type="project" value="UniProtKB-SubCell"/>
</dbReference>
<dbReference type="GO" id="GO:0005737">
    <property type="term" value="C:cytoplasm"/>
    <property type="evidence" value="ECO:0007669"/>
    <property type="project" value="UniProtKB-SubCell"/>
</dbReference>
<comment type="similarity">
    <text evidence="4">Belongs to the IWR1/SLC7A6OS family.</text>
</comment>
<dbReference type="GO" id="GO:0032502">
    <property type="term" value="P:developmental process"/>
    <property type="evidence" value="ECO:0007669"/>
    <property type="project" value="TreeGrafter"/>
</dbReference>
<feature type="compositionally biased region" description="Acidic residues" evidence="10">
    <location>
        <begin position="257"/>
        <end position="267"/>
    </location>
</feature>
<name>A0A7L1SFG2_ARAGA</name>
<dbReference type="PANTHER" id="PTHR31196:SF2">
    <property type="entry name" value="RNA POLYMERASE II NUCLEAR LOCALIZATION PROTEIN SLC7A6OS-RELATED"/>
    <property type="match status" value="1"/>
</dbReference>
<keyword evidence="8" id="KW-0653">Protein transport</keyword>
<feature type="non-terminal residue" evidence="12">
    <location>
        <position position="1"/>
    </location>
</feature>
<keyword evidence="13" id="KW-1185">Reference proteome</keyword>
<keyword evidence="7" id="KW-0963">Cytoplasm</keyword>
<comment type="caution">
    <text evidence="12">The sequence shown here is derived from an EMBL/GenBank/DDBJ whole genome shotgun (WGS) entry which is preliminary data.</text>
</comment>
<comment type="subcellular location">
    <subcellularLocation>
        <location evidence="3">Cytoplasm</location>
    </subcellularLocation>
    <subcellularLocation>
        <location evidence="2">Nucleus</location>
    </subcellularLocation>
</comment>
<feature type="non-terminal residue" evidence="12">
    <location>
        <position position="330"/>
    </location>
</feature>
<accession>A0A7L1SFG2</accession>
<evidence type="ECO:0000256" key="3">
    <source>
        <dbReference type="ARBA" id="ARBA00004496"/>
    </source>
</evidence>
<evidence type="ECO:0000259" key="11">
    <source>
        <dbReference type="Pfam" id="PF08574"/>
    </source>
</evidence>
<feature type="region of interest" description="Disordered" evidence="10">
    <location>
        <begin position="255"/>
        <end position="300"/>
    </location>
</feature>
<evidence type="ECO:0000313" key="13">
    <source>
        <dbReference type="Proteomes" id="UP000567570"/>
    </source>
</evidence>
<dbReference type="GO" id="GO:0015031">
    <property type="term" value="P:protein transport"/>
    <property type="evidence" value="ECO:0007669"/>
    <property type="project" value="UniProtKB-KW"/>
</dbReference>
<proteinExistence type="inferred from homology"/>